<dbReference type="EMBL" id="WKJJ01000011">
    <property type="protein sequence ID" value="MRV73638.1"/>
    <property type="molecule type" value="Genomic_DNA"/>
</dbReference>
<dbReference type="PANTHER" id="PTHR36451:SF1">
    <property type="entry name" value="OMEGA-HYDROXY-BETA-DIHYDROMENAQUINONE-9 SULFOTRANSFERASE STF3"/>
    <property type="match status" value="1"/>
</dbReference>
<gene>
    <name evidence="1" type="ORF">GJ700_18155</name>
</gene>
<evidence type="ECO:0008006" key="3">
    <source>
        <dbReference type="Google" id="ProtNLM"/>
    </source>
</evidence>
<dbReference type="PANTHER" id="PTHR36451">
    <property type="entry name" value="PAPS-DEPENDENT SULFOTRANSFERASE STF3"/>
    <property type="match status" value="1"/>
</dbReference>
<evidence type="ECO:0000313" key="1">
    <source>
        <dbReference type="EMBL" id="MRV73638.1"/>
    </source>
</evidence>
<reference evidence="1 2" key="1">
    <citation type="submission" date="2019-11" db="EMBL/GenBank/DDBJ databases">
        <title>Novel species isolated from a subtropical stream in China.</title>
        <authorList>
            <person name="Lu H."/>
        </authorList>
    </citation>
    <scope>NUCLEOTIDE SEQUENCE [LARGE SCALE GENOMIC DNA]</scope>
    <source>
        <strain evidence="1 2">FT92W</strain>
    </source>
</reference>
<organism evidence="1 2">
    <name type="scientific">Pseudoduganella rivuli</name>
    <dbReference type="NCBI Taxonomy" id="2666085"/>
    <lineage>
        <taxon>Bacteria</taxon>
        <taxon>Pseudomonadati</taxon>
        <taxon>Pseudomonadota</taxon>
        <taxon>Betaproteobacteria</taxon>
        <taxon>Burkholderiales</taxon>
        <taxon>Oxalobacteraceae</taxon>
        <taxon>Telluria group</taxon>
        <taxon>Pseudoduganella</taxon>
    </lineage>
</organism>
<dbReference type="AlphaFoldDB" id="A0A7X2LU65"/>
<name>A0A7X2LU65_9BURK</name>
<comment type="caution">
    <text evidence="1">The sequence shown here is derived from an EMBL/GenBank/DDBJ whole genome shotgun (WGS) entry which is preliminary data.</text>
</comment>
<dbReference type="InterPro" id="IPR052736">
    <property type="entry name" value="Stf3_sulfotransferase"/>
</dbReference>
<evidence type="ECO:0000313" key="2">
    <source>
        <dbReference type="Proteomes" id="UP000446768"/>
    </source>
</evidence>
<dbReference type="Gene3D" id="3.40.50.300">
    <property type="entry name" value="P-loop containing nucleotide triphosphate hydrolases"/>
    <property type="match status" value="1"/>
</dbReference>
<dbReference type="SUPFAM" id="SSF52540">
    <property type="entry name" value="P-loop containing nucleoside triphosphate hydrolases"/>
    <property type="match status" value="1"/>
</dbReference>
<protein>
    <recommendedName>
        <fullName evidence="3">Sulfotransferase</fullName>
    </recommendedName>
</protein>
<proteinExistence type="predicted"/>
<sequence length="450" mass="51278">MTAQPRATGHNALWPAPTPQLIFRTAYMDTKPSTFYHPQQVKDINAAESGVQNSDLTPEALMAAARAETGLERFGDECFLPGLQALCESLVNDAPLNAFGRLHMQQNAIGFLKNRLLANACFEAHPEILERKLVAPVIIVGPHRSGTTRMQRMMSADPQLSHLRTWEGFNFGPRPELPNLGAAERREEVKGFLTAVDALYPGALVGHPMDADWAEEELHLLDSSWCGFSPLGLYSGIDSYYQWFMNSDKTAAYEYMAKLLKLISWSRGEPEHKRWVLKNPQHMLNLDVLLKVFPDAKIVFTHRDPLKTVASVMSLMWHFAVQHTNDNCRAPVRDLWLDFCEQAARRCIDARTHIAADQQLDVYYEEMNADWRAAMRRVYEFAGLEWNAHTEQAMDSWLTQSEKENHHGGHRYSLSDFGLTEQQVDARMMFARERYKIPYERKTASLPLAA</sequence>
<dbReference type="InterPro" id="IPR027417">
    <property type="entry name" value="P-loop_NTPase"/>
</dbReference>
<keyword evidence="2" id="KW-1185">Reference proteome</keyword>
<dbReference type="Proteomes" id="UP000446768">
    <property type="component" value="Unassembled WGS sequence"/>
</dbReference>
<dbReference type="Pfam" id="PF13469">
    <property type="entry name" value="Sulfotransfer_3"/>
    <property type="match status" value="1"/>
</dbReference>
<accession>A0A7X2LU65</accession>